<dbReference type="GO" id="GO:0005739">
    <property type="term" value="C:mitochondrion"/>
    <property type="evidence" value="ECO:0007669"/>
    <property type="project" value="TreeGrafter"/>
</dbReference>
<name>A0A9P5D3S8_9HYPO</name>
<dbReference type="EMBL" id="JAANYQ010000003">
    <property type="protein sequence ID" value="KAF4125282.1"/>
    <property type="molecule type" value="Genomic_DNA"/>
</dbReference>
<dbReference type="OrthoDB" id="566238at2759"/>
<dbReference type="CDD" id="cd01519">
    <property type="entry name" value="RHOD_HSP67B2"/>
    <property type="match status" value="1"/>
</dbReference>
<gene>
    <name evidence="2" type="ORF">GMORB2_4122</name>
</gene>
<dbReference type="SMART" id="SM00450">
    <property type="entry name" value="RHOD"/>
    <property type="match status" value="1"/>
</dbReference>
<proteinExistence type="predicted"/>
<evidence type="ECO:0000313" key="2">
    <source>
        <dbReference type="EMBL" id="KAF4125282.1"/>
    </source>
</evidence>
<feature type="domain" description="Rhodanese" evidence="1">
    <location>
        <begin position="89"/>
        <end position="191"/>
    </location>
</feature>
<dbReference type="InterPro" id="IPR036873">
    <property type="entry name" value="Rhodanese-like_dom_sf"/>
</dbReference>
<sequence length="205" mass="22918">MSIPCRTLARPALPFLRTATRTTAQPSSIFLARSVAVSATPRSVAVGRIASAALPRRWYSADSGEWKSYSFDEVTEQIKRNDEIAKGGKGQEVIFVDVREPHELQETGRIPGAINIPIDSAMKSFHISDEEFLNTFGYDRPPRDAHLLFYCKAGVRAKTALALAQHAGWKNVADYPGSWLDWDRNNGEREVQRGNSQWDRLTGKN</sequence>
<dbReference type="GO" id="GO:0004792">
    <property type="term" value="F:thiosulfate-cyanide sulfurtransferase activity"/>
    <property type="evidence" value="ECO:0007669"/>
    <property type="project" value="TreeGrafter"/>
</dbReference>
<dbReference type="SUPFAM" id="SSF52821">
    <property type="entry name" value="Rhodanese/Cell cycle control phosphatase"/>
    <property type="match status" value="1"/>
</dbReference>
<dbReference type="PANTHER" id="PTHR44086">
    <property type="entry name" value="THIOSULFATE SULFURTRANSFERASE RDL2, MITOCHONDRIAL-RELATED"/>
    <property type="match status" value="1"/>
</dbReference>
<dbReference type="Proteomes" id="UP000749293">
    <property type="component" value="Unassembled WGS sequence"/>
</dbReference>
<evidence type="ECO:0000259" key="1">
    <source>
        <dbReference type="PROSITE" id="PS50206"/>
    </source>
</evidence>
<dbReference type="Gene3D" id="3.40.250.10">
    <property type="entry name" value="Rhodanese-like domain"/>
    <property type="match status" value="1"/>
</dbReference>
<dbReference type="InterPro" id="IPR001763">
    <property type="entry name" value="Rhodanese-like_dom"/>
</dbReference>
<accession>A0A9P5D3S8</accession>
<evidence type="ECO:0000313" key="3">
    <source>
        <dbReference type="Proteomes" id="UP000749293"/>
    </source>
</evidence>
<dbReference type="RefSeq" id="XP_035323934.1">
    <property type="nucleotide sequence ID" value="XM_035466097.1"/>
</dbReference>
<dbReference type="Pfam" id="PF00581">
    <property type="entry name" value="Rhodanese"/>
    <property type="match status" value="1"/>
</dbReference>
<protein>
    <submittedName>
        <fullName evidence="2">RHOD protein</fullName>
    </submittedName>
</protein>
<dbReference type="PANTHER" id="PTHR44086:SF10">
    <property type="entry name" value="THIOSULFATE SULFURTRANSFERASE_RHODANESE-LIKE DOMAIN-CONTAINING PROTEIN 3"/>
    <property type="match status" value="1"/>
</dbReference>
<dbReference type="GeneID" id="55970350"/>
<keyword evidence="3" id="KW-1185">Reference proteome</keyword>
<organism evidence="2 3">
    <name type="scientific">Geosmithia morbida</name>
    <dbReference type="NCBI Taxonomy" id="1094350"/>
    <lineage>
        <taxon>Eukaryota</taxon>
        <taxon>Fungi</taxon>
        <taxon>Dikarya</taxon>
        <taxon>Ascomycota</taxon>
        <taxon>Pezizomycotina</taxon>
        <taxon>Sordariomycetes</taxon>
        <taxon>Hypocreomycetidae</taxon>
        <taxon>Hypocreales</taxon>
        <taxon>Bionectriaceae</taxon>
        <taxon>Geosmithia</taxon>
    </lineage>
</organism>
<reference evidence="2" key="1">
    <citation type="submission" date="2020-03" db="EMBL/GenBank/DDBJ databases">
        <title>Site-based positive gene gene selection in Geosmithia morbida across the United States reveals a broad range of putative effectors and factors for local host and environmental adapation.</title>
        <authorList>
            <person name="Onufrak A."/>
            <person name="Murdoch R.W."/>
            <person name="Gazis R."/>
            <person name="Huff M."/>
            <person name="Staton M."/>
            <person name="Klingeman W."/>
            <person name="Hadziabdic D."/>
        </authorList>
    </citation>
    <scope>NUCLEOTIDE SEQUENCE</scope>
    <source>
        <strain evidence="2">1262</strain>
    </source>
</reference>
<dbReference type="AlphaFoldDB" id="A0A9P5D3S8"/>
<dbReference type="PROSITE" id="PS50206">
    <property type="entry name" value="RHODANESE_3"/>
    <property type="match status" value="1"/>
</dbReference>
<comment type="caution">
    <text evidence="2">The sequence shown here is derived from an EMBL/GenBank/DDBJ whole genome shotgun (WGS) entry which is preliminary data.</text>
</comment>